<dbReference type="EMBL" id="KI964394">
    <property type="protein sequence ID" value="EUC39487.1"/>
    <property type="molecule type" value="Genomic_DNA"/>
</dbReference>
<dbReference type="GeneID" id="19118470"/>
<gene>
    <name evidence="2" type="ORF">COCMIDRAFT_10424</name>
</gene>
<dbReference type="Proteomes" id="UP000054032">
    <property type="component" value="Unassembled WGS sequence"/>
</dbReference>
<evidence type="ECO:0000313" key="2">
    <source>
        <dbReference type="EMBL" id="EUC39487.1"/>
    </source>
</evidence>
<dbReference type="OrthoDB" id="3810729at2759"/>
<proteinExistence type="predicted"/>
<reference evidence="2 3" key="1">
    <citation type="journal article" date="2013" name="PLoS Genet.">
        <title>Comparative genome structure, secondary metabolite, and effector coding capacity across Cochliobolus pathogens.</title>
        <authorList>
            <person name="Condon B.J."/>
            <person name="Leng Y."/>
            <person name="Wu D."/>
            <person name="Bushley K.E."/>
            <person name="Ohm R.A."/>
            <person name="Otillar R."/>
            <person name="Martin J."/>
            <person name="Schackwitz W."/>
            <person name="Grimwood J."/>
            <person name="MohdZainudin N."/>
            <person name="Xue C."/>
            <person name="Wang R."/>
            <person name="Manning V.A."/>
            <person name="Dhillon B."/>
            <person name="Tu Z.J."/>
            <person name="Steffenson B.J."/>
            <person name="Salamov A."/>
            <person name="Sun H."/>
            <person name="Lowry S."/>
            <person name="LaButti K."/>
            <person name="Han J."/>
            <person name="Copeland A."/>
            <person name="Lindquist E."/>
            <person name="Barry K."/>
            <person name="Schmutz J."/>
            <person name="Baker S.E."/>
            <person name="Ciuffetti L.M."/>
            <person name="Grigoriev I.V."/>
            <person name="Zhong S."/>
            <person name="Turgeon B.G."/>
        </authorList>
    </citation>
    <scope>NUCLEOTIDE SEQUENCE [LARGE SCALE GENOMIC DNA]</scope>
    <source>
        <strain evidence="2 3">ATCC 44560</strain>
    </source>
</reference>
<keyword evidence="3" id="KW-1185">Reference proteome</keyword>
<accession>W6YJD9</accession>
<dbReference type="AlphaFoldDB" id="W6YJD9"/>
<feature type="compositionally biased region" description="Polar residues" evidence="1">
    <location>
        <begin position="1"/>
        <end position="12"/>
    </location>
</feature>
<feature type="region of interest" description="Disordered" evidence="1">
    <location>
        <begin position="1"/>
        <end position="88"/>
    </location>
</feature>
<sequence length="106" mass="11921">MPFLSLITQATEPISRDDNTSNKSGKHGSKRDRDRSDSLSDSDAQSPRKMPHSHSLWARRSKGSFNNTQYSRESDSDAPASLESHFREPVDAIRRLSIRLPQTPAL</sequence>
<name>W6YJD9_COCMI</name>
<dbReference type="HOGENOM" id="CLU_2222774_0_0_1"/>
<protein>
    <submittedName>
        <fullName evidence="2">Uncharacterized protein</fullName>
    </submittedName>
</protein>
<feature type="compositionally biased region" description="Basic residues" evidence="1">
    <location>
        <begin position="49"/>
        <end position="62"/>
    </location>
</feature>
<organism evidence="2 3">
    <name type="scientific">Bipolaris oryzae ATCC 44560</name>
    <dbReference type="NCBI Taxonomy" id="930090"/>
    <lineage>
        <taxon>Eukaryota</taxon>
        <taxon>Fungi</taxon>
        <taxon>Dikarya</taxon>
        <taxon>Ascomycota</taxon>
        <taxon>Pezizomycotina</taxon>
        <taxon>Dothideomycetes</taxon>
        <taxon>Pleosporomycetidae</taxon>
        <taxon>Pleosporales</taxon>
        <taxon>Pleosporineae</taxon>
        <taxon>Pleosporaceae</taxon>
        <taxon>Bipolaris</taxon>
    </lineage>
</organism>
<dbReference type="KEGG" id="bor:COCMIDRAFT_10424"/>
<dbReference type="RefSeq" id="XP_007693994.1">
    <property type="nucleotide sequence ID" value="XM_007695804.1"/>
</dbReference>
<evidence type="ECO:0000256" key="1">
    <source>
        <dbReference type="SAM" id="MobiDB-lite"/>
    </source>
</evidence>
<evidence type="ECO:0000313" key="3">
    <source>
        <dbReference type="Proteomes" id="UP000054032"/>
    </source>
</evidence>